<feature type="compositionally biased region" description="Basic and acidic residues" evidence="1">
    <location>
        <begin position="13"/>
        <end position="22"/>
    </location>
</feature>
<feature type="region of interest" description="Disordered" evidence="1">
    <location>
        <begin position="86"/>
        <end position="113"/>
    </location>
</feature>
<feature type="compositionally biased region" description="Low complexity" evidence="1">
    <location>
        <begin position="49"/>
        <end position="71"/>
    </location>
</feature>
<name>A0A059CK14_EUCGR</name>
<protein>
    <submittedName>
        <fullName evidence="2">Uncharacterized protein</fullName>
    </submittedName>
</protein>
<dbReference type="InParanoid" id="A0A059CK14"/>
<accession>A0A059CK14</accession>
<reference evidence="2" key="1">
    <citation type="submission" date="2013-07" db="EMBL/GenBank/DDBJ databases">
        <title>The genome of Eucalyptus grandis.</title>
        <authorList>
            <person name="Schmutz J."/>
            <person name="Hayes R."/>
            <person name="Myburg A."/>
            <person name="Tuskan G."/>
            <person name="Grattapaglia D."/>
            <person name="Rokhsar D.S."/>
        </authorList>
    </citation>
    <scope>NUCLEOTIDE SEQUENCE</scope>
    <source>
        <tissue evidence="2">Leaf extractions</tissue>
    </source>
</reference>
<organism evidence="2">
    <name type="scientific">Eucalyptus grandis</name>
    <name type="common">Flooded gum</name>
    <dbReference type="NCBI Taxonomy" id="71139"/>
    <lineage>
        <taxon>Eukaryota</taxon>
        <taxon>Viridiplantae</taxon>
        <taxon>Streptophyta</taxon>
        <taxon>Embryophyta</taxon>
        <taxon>Tracheophyta</taxon>
        <taxon>Spermatophyta</taxon>
        <taxon>Magnoliopsida</taxon>
        <taxon>eudicotyledons</taxon>
        <taxon>Gunneridae</taxon>
        <taxon>Pentapetalae</taxon>
        <taxon>rosids</taxon>
        <taxon>malvids</taxon>
        <taxon>Myrtales</taxon>
        <taxon>Myrtaceae</taxon>
        <taxon>Myrtoideae</taxon>
        <taxon>Eucalypteae</taxon>
        <taxon>Eucalyptus</taxon>
    </lineage>
</organism>
<dbReference type="AlphaFoldDB" id="A0A059CK14"/>
<sequence length="113" mass="11918">MLGVPATASQQLRRCDSGRGDGQDSVTDTAAYGRRSWLRDVGTEARWSSEAAAAGGEGAASGRRGSVRTAAEGSARNLGLRRVLQLPASDRSSGDARRWRAGQKQELGCRSRG</sequence>
<feature type="region of interest" description="Disordered" evidence="1">
    <location>
        <begin position="1"/>
        <end position="33"/>
    </location>
</feature>
<evidence type="ECO:0000256" key="1">
    <source>
        <dbReference type="SAM" id="MobiDB-lite"/>
    </source>
</evidence>
<proteinExistence type="predicted"/>
<gene>
    <name evidence="2" type="ORF">EUGRSUZ_C00034</name>
</gene>
<evidence type="ECO:0000313" key="2">
    <source>
        <dbReference type="EMBL" id="KCW78564.1"/>
    </source>
</evidence>
<dbReference type="Gramene" id="KCW78564">
    <property type="protein sequence ID" value="KCW78564"/>
    <property type="gene ID" value="EUGRSUZ_C00034"/>
</dbReference>
<feature type="region of interest" description="Disordered" evidence="1">
    <location>
        <begin position="49"/>
        <end position="74"/>
    </location>
</feature>
<dbReference type="EMBL" id="KK198755">
    <property type="protein sequence ID" value="KCW78564.1"/>
    <property type="molecule type" value="Genomic_DNA"/>
</dbReference>